<dbReference type="PRINTS" id="PR00885">
    <property type="entry name" value="BCTERIALGSPH"/>
</dbReference>
<dbReference type="SUPFAM" id="SSF54523">
    <property type="entry name" value="Pili subunits"/>
    <property type="match status" value="1"/>
</dbReference>
<evidence type="ECO:0000256" key="10">
    <source>
        <dbReference type="ARBA" id="ARBA00030775"/>
    </source>
</evidence>
<dbReference type="PANTHER" id="PTHR39583">
    <property type="entry name" value="TYPE II SECRETION SYSTEM PROTEIN J-RELATED"/>
    <property type="match status" value="1"/>
</dbReference>
<dbReference type="InterPro" id="IPR051621">
    <property type="entry name" value="T2SS_protein_J"/>
</dbReference>
<organism evidence="13 14">
    <name type="scientific">Vibrio panuliri</name>
    <dbReference type="NCBI Taxonomy" id="1381081"/>
    <lineage>
        <taxon>Bacteria</taxon>
        <taxon>Pseudomonadati</taxon>
        <taxon>Pseudomonadota</taxon>
        <taxon>Gammaproteobacteria</taxon>
        <taxon>Vibrionales</taxon>
        <taxon>Vibrionaceae</taxon>
        <taxon>Vibrio</taxon>
    </lineage>
</organism>
<evidence type="ECO:0000256" key="9">
    <source>
        <dbReference type="ARBA" id="ARBA00025772"/>
    </source>
</evidence>
<comment type="similarity">
    <text evidence="9">Belongs to the GSP H family.</text>
</comment>
<accession>A0A1Q9HAC9</accession>
<dbReference type="Gene3D" id="3.55.40.10">
    <property type="entry name" value="minor pseudopilin epsh domain"/>
    <property type="match status" value="1"/>
</dbReference>
<proteinExistence type="inferred from homology"/>
<dbReference type="NCBIfam" id="TIGR01708">
    <property type="entry name" value="typeII_sec_gspH"/>
    <property type="match status" value="1"/>
</dbReference>
<dbReference type="AlphaFoldDB" id="A0A1Q9HAC9"/>
<evidence type="ECO:0000256" key="4">
    <source>
        <dbReference type="ARBA" id="ARBA00022481"/>
    </source>
</evidence>
<dbReference type="GO" id="GO:0015628">
    <property type="term" value="P:protein secretion by the type II secretion system"/>
    <property type="evidence" value="ECO:0007669"/>
    <property type="project" value="InterPro"/>
</dbReference>
<dbReference type="NCBIfam" id="TIGR02532">
    <property type="entry name" value="IV_pilin_GFxxxE"/>
    <property type="match status" value="1"/>
</dbReference>
<dbReference type="GO" id="GO:0005886">
    <property type="term" value="C:plasma membrane"/>
    <property type="evidence" value="ECO:0007669"/>
    <property type="project" value="UniProtKB-SubCell"/>
</dbReference>
<dbReference type="OrthoDB" id="5730913at2"/>
<evidence type="ECO:0000256" key="11">
    <source>
        <dbReference type="SAM" id="Phobius"/>
    </source>
</evidence>
<dbReference type="InterPro" id="IPR022346">
    <property type="entry name" value="T2SS_GspH"/>
</dbReference>
<dbReference type="RefSeq" id="WP_075710503.1">
    <property type="nucleotide sequence ID" value="NZ_MJMJ01000044.1"/>
</dbReference>
<evidence type="ECO:0000313" key="14">
    <source>
        <dbReference type="Proteomes" id="UP000186313"/>
    </source>
</evidence>
<dbReference type="Proteomes" id="UP000186313">
    <property type="component" value="Unassembled WGS sequence"/>
</dbReference>
<gene>
    <name evidence="13" type="ORF">BIY22_12535</name>
</gene>
<keyword evidence="7 11" id="KW-1133">Transmembrane helix</keyword>
<dbReference type="Pfam" id="PF12019">
    <property type="entry name" value="GspH"/>
    <property type="match status" value="1"/>
</dbReference>
<feature type="domain" description="General secretion pathway GspH" evidence="12">
    <location>
        <begin position="41"/>
        <end position="175"/>
    </location>
</feature>
<evidence type="ECO:0000256" key="6">
    <source>
        <dbReference type="ARBA" id="ARBA00022692"/>
    </source>
</evidence>
<keyword evidence="8 11" id="KW-0472">Membrane</keyword>
<keyword evidence="3" id="KW-1003">Cell membrane</keyword>
<name>A0A1Q9HAC9_9VIBR</name>
<dbReference type="InterPro" id="IPR045584">
    <property type="entry name" value="Pilin-like"/>
</dbReference>
<keyword evidence="5" id="KW-0997">Cell inner membrane</keyword>
<comment type="caution">
    <text evidence="13">The sequence shown here is derived from an EMBL/GenBank/DDBJ whole genome shotgun (WGS) entry which is preliminary data.</text>
</comment>
<protein>
    <recommendedName>
        <fullName evidence="2">Type II secretion system protein H</fullName>
    </recommendedName>
    <alternativeName>
        <fullName evidence="10">General secretion pathway protein H</fullName>
    </alternativeName>
</protein>
<evidence type="ECO:0000256" key="5">
    <source>
        <dbReference type="ARBA" id="ARBA00022519"/>
    </source>
</evidence>
<keyword evidence="4" id="KW-0488">Methylation</keyword>
<reference evidence="13 14" key="1">
    <citation type="submission" date="2016-09" db="EMBL/GenBank/DDBJ databases">
        <title>Genomic Taxonomy of the Vibrionaceae.</title>
        <authorList>
            <person name="Gonzalez-Castillo A."/>
            <person name="Gomez-Gil B."/>
            <person name="Enciso-Ibarra K."/>
        </authorList>
    </citation>
    <scope>NUCLEOTIDE SEQUENCE [LARGE SCALE GENOMIC DNA]</scope>
    <source>
        <strain evidence="13 14">CAIM 703</strain>
    </source>
</reference>
<evidence type="ECO:0000313" key="13">
    <source>
        <dbReference type="EMBL" id="OLQ86069.1"/>
    </source>
</evidence>
<dbReference type="Pfam" id="PF07963">
    <property type="entry name" value="N_methyl"/>
    <property type="match status" value="1"/>
</dbReference>
<evidence type="ECO:0000256" key="7">
    <source>
        <dbReference type="ARBA" id="ARBA00022989"/>
    </source>
</evidence>
<dbReference type="STRING" id="1381081.BIY22_12535"/>
<evidence type="ECO:0000256" key="3">
    <source>
        <dbReference type="ARBA" id="ARBA00022475"/>
    </source>
</evidence>
<sequence length="194" mass="21999">MPKNQGFTLIEVLLVVALLAITVTSVVLSLPNNERDEAKHQANALWHRLQLLNEEALLSGRDFGLRVEQEKGIYYLQQREADGWQPLELDRIPDHMQLAEGVKLALSLGGSIWQDRERLFNSDSLFDQTMFAEFEQQKRLPPPQVFFLSSGEVTPFSIAIYPQDTQLEQSAWQVVAKENGQIILLAPGEQDEAQ</sequence>
<dbReference type="EMBL" id="MJMJ01000044">
    <property type="protein sequence ID" value="OLQ86069.1"/>
    <property type="molecule type" value="Genomic_DNA"/>
</dbReference>
<dbReference type="InterPro" id="IPR012902">
    <property type="entry name" value="N_methyl_site"/>
</dbReference>
<keyword evidence="6 11" id="KW-0812">Transmembrane</keyword>
<dbReference type="PANTHER" id="PTHR39583:SF2">
    <property type="entry name" value="TYPE II SECRETION SYSTEM PROTEIN J"/>
    <property type="match status" value="1"/>
</dbReference>
<evidence type="ECO:0000256" key="8">
    <source>
        <dbReference type="ARBA" id="ARBA00023136"/>
    </source>
</evidence>
<dbReference type="PROSITE" id="PS00409">
    <property type="entry name" value="PROKAR_NTER_METHYL"/>
    <property type="match status" value="1"/>
</dbReference>
<dbReference type="InterPro" id="IPR002416">
    <property type="entry name" value="T2SS_protein-GspH"/>
</dbReference>
<evidence type="ECO:0000259" key="12">
    <source>
        <dbReference type="Pfam" id="PF12019"/>
    </source>
</evidence>
<dbReference type="GO" id="GO:0015627">
    <property type="term" value="C:type II protein secretion system complex"/>
    <property type="evidence" value="ECO:0007669"/>
    <property type="project" value="InterPro"/>
</dbReference>
<dbReference type="InterPro" id="IPR049875">
    <property type="entry name" value="TypeII_GspH"/>
</dbReference>
<comment type="subcellular location">
    <subcellularLocation>
        <location evidence="1">Cell inner membrane</location>
        <topology evidence="1">Single-pass membrane protein</topology>
    </subcellularLocation>
</comment>
<evidence type="ECO:0000256" key="1">
    <source>
        <dbReference type="ARBA" id="ARBA00004377"/>
    </source>
</evidence>
<feature type="transmembrane region" description="Helical" evidence="11">
    <location>
        <begin position="6"/>
        <end position="30"/>
    </location>
</feature>
<evidence type="ECO:0000256" key="2">
    <source>
        <dbReference type="ARBA" id="ARBA00021549"/>
    </source>
</evidence>